<dbReference type="AlphaFoldDB" id="A0AAQ3X3A4"/>
<protein>
    <submittedName>
        <fullName evidence="1">Uncharacterized protein</fullName>
    </submittedName>
</protein>
<accession>A0AAQ3X3A4</accession>
<organism evidence="1 2">
    <name type="scientific">Paspalum notatum var. saurae</name>
    <dbReference type="NCBI Taxonomy" id="547442"/>
    <lineage>
        <taxon>Eukaryota</taxon>
        <taxon>Viridiplantae</taxon>
        <taxon>Streptophyta</taxon>
        <taxon>Embryophyta</taxon>
        <taxon>Tracheophyta</taxon>
        <taxon>Spermatophyta</taxon>
        <taxon>Magnoliopsida</taxon>
        <taxon>Liliopsida</taxon>
        <taxon>Poales</taxon>
        <taxon>Poaceae</taxon>
        <taxon>PACMAD clade</taxon>
        <taxon>Panicoideae</taxon>
        <taxon>Andropogonodae</taxon>
        <taxon>Paspaleae</taxon>
        <taxon>Paspalinae</taxon>
        <taxon>Paspalum</taxon>
    </lineage>
</organism>
<dbReference type="Proteomes" id="UP001341281">
    <property type="component" value="Chromosome 07"/>
</dbReference>
<evidence type="ECO:0000313" key="2">
    <source>
        <dbReference type="Proteomes" id="UP001341281"/>
    </source>
</evidence>
<sequence>MPLIFFVVVEYHIPTRVLHQFRWRQVVPPHTVPTDLSLHKKKRQGRFSETDWRITHIVHTGRWDARERVPAEEGDAHDEANFLEHYAGCRHIHGLGYGLPRTTGR</sequence>
<evidence type="ECO:0000313" key="1">
    <source>
        <dbReference type="EMBL" id="WVZ83306.1"/>
    </source>
</evidence>
<gene>
    <name evidence="1" type="ORF">U9M48_030468</name>
</gene>
<proteinExistence type="predicted"/>
<reference evidence="1 2" key="1">
    <citation type="submission" date="2024-02" db="EMBL/GenBank/DDBJ databases">
        <title>High-quality chromosome-scale genome assembly of Pensacola bahiagrass (Paspalum notatum Flugge var. saurae).</title>
        <authorList>
            <person name="Vega J.M."/>
            <person name="Podio M."/>
            <person name="Orjuela J."/>
            <person name="Siena L.A."/>
            <person name="Pessino S.C."/>
            <person name="Combes M.C."/>
            <person name="Mariac C."/>
            <person name="Albertini E."/>
            <person name="Pupilli F."/>
            <person name="Ortiz J.P.A."/>
            <person name="Leblanc O."/>
        </authorList>
    </citation>
    <scope>NUCLEOTIDE SEQUENCE [LARGE SCALE GENOMIC DNA]</scope>
    <source>
        <strain evidence="1">R1</strain>
        <tissue evidence="1">Leaf</tissue>
    </source>
</reference>
<dbReference type="EMBL" id="CP144751">
    <property type="protein sequence ID" value="WVZ83306.1"/>
    <property type="molecule type" value="Genomic_DNA"/>
</dbReference>
<keyword evidence="2" id="KW-1185">Reference proteome</keyword>
<name>A0AAQ3X3A4_PASNO</name>